<gene>
    <name evidence="3" type="ORF">DCAR_015068</name>
</gene>
<keyword evidence="1" id="KW-0812">Transmembrane</keyword>
<dbReference type="GO" id="GO:0010088">
    <property type="term" value="P:phloem development"/>
    <property type="evidence" value="ECO:0007669"/>
    <property type="project" value="InterPro"/>
</dbReference>
<dbReference type="AlphaFoldDB" id="A0A162A9P9"/>
<feature type="domain" description="Sieve element occlusion N-terminal" evidence="2">
    <location>
        <begin position="53"/>
        <end position="239"/>
    </location>
</feature>
<evidence type="ECO:0000313" key="3">
    <source>
        <dbReference type="EMBL" id="KZM97570.1"/>
    </source>
</evidence>
<sequence length="321" mass="35416">MNAMSSVQQQIDTMQQGNCMANLQAAANAMANSQQQNSNAMVNMYPGNAVAGNAGSQMDEKTHQADAVTMLETLSRLIDLISCEISIKCLSGSDGHVNTVSILQMVSNYPWDAKLGLVLAAFAFSYGEFWLLAQLYSSNQLARSMAILKLVPLIMEHSGTFRRRFDALDSLLGSVMDLTRAIIALEELPSMYIAKDVPPLSTAMESVPTAVYWSIRSLIACATFITYLTIMGHDGHAQTVLSAFSEYDSWKENVPLRGFDVAFKEYHDKLHVANMPCCRFEFLTTAGRIPDAMTCPECLGHMEKYSTFLCCHDVNALLLPY</sequence>
<dbReference type="PANTHER" id="PTHR33232">
    <property type="entry name" value="PROTEIN SIEVE ELEMENT OCCLUSION B-LIKE"/>
    <property type="match status" value="1"/>
</dbReference>
<proteinExistence type="predicted"/>
<accession>A0A162A9P9</accession>
<keyword evidence="1" id="KW-0472">Membrane</keyword>
<dbReference type="EMBL" id="LNRQ01000004">
    <property type="protein sequence ID" value="KZM97570.1"/>
    <property type="molecule type" value="Genomic_DNA"/>
</dbReference>
<name>A0A162A9P9_DAUCS</name>
<feature type="transmembrane region" description="Helical" evidence="1">
    <location>
        <begin position="115"/>
        <end position="136"/>
    </location>
</feature>
<dbReference type="PANTHER" id="PTHR33232:SF9">
    <property type="entry name" value="PROTEIN SIEVE ELEMENT OCCLUSION B"/>
    <property type="match status" value="1"/>
</dbReference>
<evidence type="ECO:0000256" key="1">
    <source>
        <dbReference type="SAM" id="Phobius"/>
    </source>
</evidence>
<dbReference type="InterPro" id="IPR039299">
    <property type="entry name" value="SEOA"/>
</dbReference>
<comment type="caution">
    <text evidence="3">The sequence shown here is derived from an EMBL/GenBank/DDBJ whole genome shotgun (WGS) entry which is preliminary data.</text>
</comment>
<dbReference type="STRING" id="79200.A0A162A9P9"/>
<dbReference type="Pfam" id="PF14576">
    <property type="entry name" value="SEO_N"/>
    <property type="match status" value="1"/>
</dbReference>
<evidence type="ECO:0000259" key="2">
    <source>
        <dbReference type="Pfam" id="PF14576"/>
    </source>
</evidence>
<dbReference type="Gramene" id="KZM97570">
    <property type="protein sequence ID" value="KZM97570"/>
    <property type="gene ID" value="DCAR_015068"/>
</dbReference>
<organism evidence="3">
    <name type="scientific">Daucus carota subsp. sativus</name>
    <name type="common">Carrot</name>
    <dbReference type="NCBI Taxonomy" id="79200"/>
    <lineage>
        <taxon>Eukaryota</taxon>
        <taxon>Viridiplantae</taxon>
        <taxon>Streptophyta</taxon>
        <taxon>Embryophyta</taxon>
        <taxon>Tracheophyta</taxon>
        <taxon>Spermatophyta</taxon>
        <taxon>Magnoliopsida</taxon>
        <taxon>eudicotyledons</taxon>
        <taxon>Gunneridae</taxon>
        <taxon>Pentapetalae</taxon>
        <taxon>asterids</taxon>
        <taxon>campanulids</taxon>
        <taxon>Apiales</taxon>
        <taxon>Apiaceae</taxon>
        <taxon>Apioideae</taxon>
        <taxon>Scandiceae</taxon>
        <taxon>Daucinae</taxon>
        <taxon>Daucus</taxon>
        <taxon>Daucus sect. Daucus</taxon>
    </lineage>
</organism>
<keyword evidence="1" id="KW-1133">Transmembrane helix</keyword>
<reference evidence="3" key="1">
    <citation type="journal article" date="2016" name="Nat. Genet.">
        <title>A high-quality carrot genome assembly provides new insights into carotenoid accumulation and asterid genome evolution.</title>
        <authorList>
            <person name="Iorizzo M."/>
            <person name="Ellison S."/>
            <person name="Senalik D."/>
            <person name="Zeng P."/>
            <person name="Satapoomin P."/>
            <person name="Huang J."/>
            <person name="Bowman M."/>
            <person name="Iovene M."/>
            <person name="Sanseverino W."/>
            <person name="Cavagnaro P."/>
            <person name="Yildiz M."/>
            <person name="Macko-Podgorni A."/>
            <person name="Moranska E."/>
            <person name="Grzebelus E."/>
            <person name="Grzebelus D."/>
            <person name="Ashrafi H."/>
            <person name="Zheng Z."/>
            <person name="Cheng S."/>
            <person name="Spooner D."/>
            <person name="Van Deynze A."/>
            <person name="Simon P."/>
        </authorList>
    </citation>
    <scope>NUCLEOTIDE SEQUENCE [LARGE SCALE GENOMIC DNA]</scope>
    <source>
        <tissue evidence="3">Leaf</tissue>
    </source>
</reference>
<dbReference type="InterPro" id="IPR027942">
    <property type="entry name" value="SEO_N"/>
</dbReference>
<protein>
    <recommendedName>
        <fullName evidence="2">Sieve element occlusion N-terminal domain-containing protein</fullName>
    </recommendedName>
</protein>